<dbReference type="InterPro" id="IPR001499">
    <property type="entry name" value="GPCR_STE3"/>
</dbReference>
<dbReference type="GO" id="GO:0004934">
    <property type="term" value="F:mating-type alpha-factor pheromone receptor activity"/>
    <property type="evidence" value="ECO:0007669"/>
    <property type="project" value="InterPro"/>
</dbReference>
<keyword evidence="3" id="KW-0589">Pheromone response</keyword>
<evidence type="ECO:0000256" key="9">
    <source>
        <dbReference type="ARBA" id="ARBA00023224"/>
    </source>
</evidence>
<evidence type="ECO:0000256" key="10">
    <source>
        <dbReference type="SAM" id="Phobius"/>
    </source>
</evidence>
<sequence length="275" mass="30790">MAVDPTYPLYPILCIISAFFMFLVLSHSFIRQSWNLAVTLLCIGLFFSNLGYGIDGIVWRDDADIKVPVYCDIVSRLQFLMNFLPSITSLLITRKLYIIASLRDIEPSGGKTVRTDLWIEWGWGLVYPLFMTAVIYTLCQDTRFIVVQGFGCASSASDSWFSVTAILVLPLIPPLIAIFFYCPLIIRTFYVQSTNEFLQSNGPISRPSYHRVMALAGFNIIITLPISIINLVSFFTAVSPSSFPSYVGWDANHANFAPFGIPVSSSPWPYLRSSG</sequence>
<dbReference type="GO" id="GO:0000750">
    <property type="term" value="P:pheromone-dependent signal transduction involved in conjugation with cellular fusion"/>
    <property type="evidence" value="ECO:0007669"/>
    <property type="project" value="TreeGrafter"/>
</dbReference>
<feature type="transmembrane region" description="Helical" evidence="10">
    <location>
        <begin position="37"/>
        <end position="59"/>
    </location>
</feature>
<dbReference type="PANTHER" id="PTHR28097">
    <property type="entry name" value="PHEROMONE A FACTOR RECEPTOR"/>
    <property type="match status" value="1"/>
</dbReference>
<feature type="transmembrane region" description="Helical" evidence="10">
    <location>
        <begin position="6"/>
        <end position="25"/>
    </location>
</feature>
<keyword evidence="6" id="KW-0297">G-protein coupled receptor</keyword>
<evidence type="ECO:0000256" key="8">
    <source>
        <dbReference type="ARBA" id="ARBA00023170"/>
    </source>
</evidence>
<gene>
    <name evidence="11" type="ORF">MSAN_00851500</name>
</gene>
<name>A0A8H7DB22_9AGAR</name>
<evidence type="ECO:0000313" key="12">
    <source>
        <dbReference type="Proteomes" id="UP000623467"/>
    </source>
</evidence>
<comment type="subcellular location">
    <subcellularLocation>
        <location evidence="1">Membrane</location>
        <topology evidence="1">Multi-pass membrane protein</topology>
    </subcellularLocation>
</comment>
<keyword evidence="12" id="KW-1185">Reference proteome</keyword>
<dbReference type="PRINTS" id="PR00899">
    <property type="entry name" value="GPCRSTE3"/>
</dbReference>
<dbReference type="GO" id="GO:0005886">
    <property type="term" value="C:plasma membrane"/>
    <property type="evidence" value="ECO:0007669"/>
    <property type="project" value="TreeGrafter"/>
</dbReference>
<accession>A0A8H7DB22</accession>
<feature type="transmembrane region" description="Helical" evidence="10">
    <location>
        <begin position="118"/>
        <end position="139"/>
    </location>
</feature>
<feature type="transmembrane region" description="Helical" evidence="10">
    <location>
        <begin position="159"/>
        <end position="182"/>
    </location>
</feature>
<dbReference type="PRINTS" id="PR00901">
    <property type="entry name" value="PHEROMONEBAR"/>
</dbReference>
<evidence type="ECO:0000256" key="6">
    <source>
        <dbReference type="ARBA" id="ARBA00023040"/>
    </source>
</evidence>
<organism evidence="11 12">
    <name type="scientific">Mycena sanguinolenta</name>
    <dbReference type="NCBI Taxonomy" id="230812"/>
    <lineage>
        <taxon>Eukaryota</taxon>
        <taxon>Fungi</taxon>
        <taxon>Dikarya</taxon>
        <taxon>Basidiomycota</taxon>
        <taxon>Agaricomycotina</taxon>
        <taxon>Agaricomycetes</taxon>
        <taxon>Agaricomycetidae</taxon>
        <taxon>Agaricales</taxon>
        <taxon>Marasmiineae</taxon>
        <taxon>Mycenaceae</taxon>
        <taxon>Mycena</taxon>
    </lineage>
</organism>
<evidence type="ECO:0000313" key="11">
    <source>
        <dbReference type="EMBL" id="KAF7367870.1"/>
    </source>
</evidence>
<reference evidence="11" key="1">
    <citation type="submission" date="2020-05" db="EMBL/GenBank/DDBJ databases">
        <title>Mycena genomes resolve the evolution of fungal bioluminescence.</title>
        <authorList>
            <person name="Tsai I.J."/>
        </authorList>
    </citation>
    <scope>NUCLEOTIDE SEQUENCE</scope>
    <source>
        <strain evidence="11">160909Yilan</strain>
    </source>
</reference>
<evidence type="ECO:0000256" key="7">
    <source>
        <dbReference type="ARBA" id="ARBA00023136"/>
    </source>
</evidence>
<dbReference type="EMBL" id="JACAZH010000005">
    <property type="protein sequence ID" value="KAF7367870.1"/>
    <property type="molecule type" value="Genomic_DNA"/>
</dbReference>
<evidence type="ECO:0000256" key="5">
    <source>
        <dbReference type="ARBA" id="ARBA00022989"/>
    </source>
</evidence>
<evidence type="ECO:0000256" key="4">
    <source>
        <dbReference type="ARBA" id="ARBA00022692"/>
    </source>
</evidence>
<dbReference type="Pfam" id="PF02076">
    <property type="entry name" value="STE3"/>
    <property type="match status" value="1"/>
</dbReference>
<protein>
    <submittedName>
        <fullName evidence="11">STE3-domain-containing protein</fullName>
    </submittedName>
</protein>
<dbReference type="PANTHER" id="PTHR28097:SF1">
    <property type="entry name" value="PHEROMONE A FACTOR RECEPTOR"/>
    <property type="match status" value="1"/>
</dbReference>
<keyword evidence="5 10" id="KW-1133">Transmembrane helix</keyword>
<dbReference type="AlphaFoldDB" id="A0A8H7DB22"/>
<comment type="caution">
    <text evidence="11">The sequence shown here is derived from an EMBL/GenBank/DDBJ whole genome shotgun (WGS) entry which is preliminary data.</text>
</comment>
<feature type="transmembrane region" description="Helical" evidence="10">
    <location>
        <begin position="212"/>
        <end position="235"/>
    </location>
</feature>
<evidence type="ECO:0000256" key="2">
    <source>
        <dbReference type="ARBA" id="ARBA00011085"/>
    </source>
</evidence>
<dbReference type="InterPro" id="IPR000481">
    <property type="entry name" value="GPCR_Pheromne_B_alpha_rcpt"/>
</dbReference>
<keyword evidence="8" id="KW-0675">Receptor</keyword>
<dbReference type="Proteomes" id="UP000623467">
    <property type="component" value="Unassembled WGS sequence"/>
</dbReference>
<keyword evidence="9" id="KW-0807">Transducer</keyword>
<feature type="transmembrane region" description="Helical" evidence="10">
    <location>
        <begin position="79"/>
        <end position="97"/>
    </location>
</feature>
<evidence type="ECO:0000256" key="1">
    <source>
        <dbReference type="ARBA" id="ARBA00004141"/>
    </source>
</evidence>
<evidence type="ECO:0000256" key="3">
    <source>
        <dbReference type="ARBA" id="ARBA00022507"/>
    </source>
</evidence>
<proteinExistence type="inferred from homology"/>
<dbReference type="OrthoDB" id="3246105at2759"/>
<comment type="similarity">
    <text evidence="2">Belongs to the G-protein coupled receptor 4 family.</text>
</comment>
<keyword evidence="4 10" id="KW-0812">Transmembrane</keyword>
<keyword evidence="7 10" id="KW-0472">Membrane</keyword>